<evidence type="ECO:0000256" key="3">
    <source>
        <dbReference type="ARBA" id="ARBA00022475"/>
    </source>
</evidence>
<evidence type="ECO:0000313" key="9">
    <source>
        <dbReference type="EMBL" id="APJ04104.1"/>
    </source>
</evidence>
<feature type="transmembrane region" description="Helical" evidence="7">
    <location>
        <begin position="66"/>
        <end position="88"/>
    </location>
</feature>
<comment type="similarity">
    <text evidence="2 7">Belongs to the DedA family.</text>
</comment>
<comment type="caution">
    <text evidence="7">Lacks conserved residue(s) required for the propagation of feature annotation.</text>
</comment>
<reference evidence="9 10" key="1">
    <citation type="submission" date="2016-10" db="EMBL/GenBank/DDBJ databases">
        <title>Silvanigrella aquatica sp. nov., isolated from a freshwater lake located in the Black Forest, Germany, description of Silvanigrellaceae fam. nov., Silvanigrellales ord. nov., reclassification of the order Bdellovibrionales in the class Oligoflexia, reclassification of the families Bacteriovoracaceae and Halobacteriovoraceae in the new order Bacteriovoracales ord. nov., and reclassification of the family Pseudobacteriovoracaceae in the order Oligoflexiales.</title>
        <authorList>
            <person name="Hahn M.W."/>
            <person name="Schmidt J."/>
            <person name="Koll U."/>
            <person name="Rohde M."/>
            <person name="Verbag S."/>
            <person name="Pitt A."/>
            <person name="Nakai R."/>
            <person name="Naganuma T."/>
            <person name="Lang E."/>
        </authorList>
    </citation>
    <scope>NUCLEOTIDE SEQUENCE [LARGE SCALE GENOMIC DNA]</scope>
    <source>
        <strain evidence="9 10">MWH-Nonnen-W8red</strain>
    </source>
</reference>
<keyword evidence="6 7" id="KW-0472">Membrane</keyword>
<keyword evidence="4 7" id="KW-0812">Transmembrane</keyword>
<evidence type="ECO:0000256" key="1">
    <source>
        <dbReference type="ARBA" id="ARBA00004651"/>
    </source>
</evidence>
<evidence type="ECO:0000259" key="8">
    <source>
        <dbReference type="Pfam" id="PF09335"/>
    </source>
</evidence>
<dbReference type="PANTHER" id="PTHR30353:SF0">
    <property type="entry name" value="TRANSMEMBRANE PROTEIN"/>
    <property type="match status" value="1"/>
</dbReference>
<evidence type="ECO:0000256" key="7">
    <source>
        <dbReference type="RuleBase" id="RU367016"/>
    </source>
</evidence>
<evidence type="ECO:0000256" key="2">
    <source>
        <dbReference type="ARBA" id="ARBA00010792"/>
    </source>
</evidence>
<keyword evidence="3 7" id="KW-1003">Cell membrane</keyword>
<protein>
    <recommendedName>
        <fullName evidence="8">VTT domain-containing protein</fullName>
    </recommendedName>
</protein>
<feature type="transmembrane region" description="Helical" evidence="7">
    <location>
        <begin position="151"/>
        <end position="172"/>
    </location>
</feature>
<dbReference type="KEGG" id="saqi:AXG55_09365"/>
<dbReference type="Proteomes" id="UP000184731">
    <property type="component" value="Chromosome"/>
</dbReference>
<dbReference type="InterPro" id="IPR032816">
    <property type="entry name" value="VTT_dom"/>
</dbReference>
<feature type="transmembrane region" description="Helical" evidence="7">
    <location>
        <begin position="184"/>
        <end position="202"/>
    </location>
</feature>
<feature type="domain" description="VTT" evidence="8">
    <location>
        <begin position="46"/>
        <end position="171"/>
    </location>
</feature>
<name>A0A1L4D1P0_9BACT</name>
<dbReference type="GO" id="GO:0005886">
    <property type="term" value="C:plasma membrane"/>
    <property type="evidence" value="ECO:0007669"/>
    <property type="project" value="UniProtKB-SubCell"/>
</dbReference>
<evidence type="ECO:0000256" key="4">
    <source>
        <dbReference type="ARBA" id="ARBA00022692"/>
    </source>
</evidence>
<dbReference type="RefSeq" id="WP_148697854.1">
    <property type="nucleotide sequence ID" value="NZ_CP017834.1"/>
</dbReference>
<organism evidence="9 10">
    <name type="scientific">Silvanigrella aquatica</name>
    <dbReference type="NCBI Taxonomy" id="1915309"/>
    <lineage>
        <taxon>Bacteria</taxon>
        <taxon>Pseudomonadati</taxon>
        <taxon>Bdellovibrionota</taxon>
        <taxon>Oligoflexia</taxon>
        <taxon>Silvanigrellales</taxon>
        <taxon>Silvanigrellaceae</taxon>
        <taxon>Silvanigrella</taxon>
    </lineage>
</organism>
<evidence type="ECO:0000256" key="5">
    <source>
        <dbReference type="ARBA" id="ARBA00022989"/>
    </source>
</evidence>
<evidence type="ECO:0000256" key="6">
    <source>
        <dbReference type="ARBA" id="ARBA00023136"/>
    </source>
</evidence>
<comment type="subcellular location">
    <subcellularLocation>
        <location evidence="1 7">Cell membrane</location>
        <topology evidence="1 7">Multi-pass membrane protein</topology>
    </subcellularLocation>
</comment>
<dbReference type="AlphaFoldDB" id="A0A1L4D1P0"/>
<gene>
    <name evidence="9" type="ORF">AXG55_09365</name>
</gene>
<dbReference type="OrthoDB" id="5291705at2"/>
<accession>A0A1L4D1P0</accession>
<keyword evidence="10" id="KW-1185">Reference proteome</keyword>
<sequence length="215" mass="23858">MDSINSFLLFLVSILKNPVLLIQTVGYIGLIIIVFAETGLLFGFFLPGDSLLIAAGLFAARGDMSVAILLTSLTIAAIVGDAVGFYIGKKLGPLLYKKEDSFFFRKKHIQAAHDFYEKHGGKTIIIARFIPIIRTFAPTVAGAAEMSYFRFVTFNIVGAFLWVFSMILSGYYLGKVFGEQINDYIHILIIGVIIVSLLPLIIKWIKSRKIQNNNV</sequence>
<evidence type="ECO:0000313" key="10">
    <source>
        <dbReference type="Proteomes" id="UP000184731"/>
    </source>
</evidence>
<dbReference type="InterPro" id="IPR032818">
    <property type="entry name" value="DedA-like"/>
</dbReference>
<dbReference type="PANTHER" id="PTHR30353">
    <property type="entry name" value="INNER MEMBRANE PROTEIN DEDA-RELATED"/>
    <property type="match status" value="1"/>
</dbReference>
<dbReference type="Pfam" id="PF09335">
    <property type="entry name" value="VTT_dom"/>
    <property type="match status" value="1"/>
</dbReference>
<dbReference type="STRING" id="1915309.AXG55_09365"/>
<proteinExistence type="inferred from homology"/>
<keyword evidence="5 7" id="KW-1133">Transmembrane helix</keyword>
<dbReference type="EMBL" id="CP017834">
    <property type="protein sequence ID" value="APJ04104.1"/>
    <property type="molecule type" value="Genomic_DNA"/>
</dbReference>